<dbReference type="AlphaFoldDB" id="A0A0E9VR20"/>
<organism evidence="1">
    <name type="scientific">Anguilla anguilla</name>
    <name type="common">European freshwater eel</name>
    <name type="synonym">Muraena anguilla</name>
    <dbReference type="NCBI Taxonomy" id="7936"/>
    <lineage>
        <taxon>Eukaryota</taxon>
        <taxon>Metazoa</taxon>
        <taxon>Chordata</taxon>
        <taxon>Craniata</taxon>
        <taxon>Vertebrata</taxon>
        <taxon>Euteleostomi</taxon>
        <taxon>Actinopterygii</taxon>
        <taxon>Neopterygii</taxon>
        <taxon>Teleostei</taxon>
        <taxon>Anguilliformes</taxon>
        <taxon>Anguillidae</taxon>
        <taxon>Anguilla</taxon>
    </lineage>
</organism>
<reference evidence="1" key="2">
    <citation type="journal article" date="2015" name="Fish Shellfish Immunol.">
        <title>Early steps in the European eel (Anguilla anguilla)-Vibrio vulnificus interaction in the gills: Role of the RtxA13 toxin.</title>
        <authorList>
            <person name="Callol A."/>
            <person name="Pajuelo D."/>
            <person name="Ebbesson L."/>
            <person name="Teles M."/>
            <person name="MacKenzie S."/>
            <person name="Amaro C."/>
        </authorList>
    </citation>
    <scope>NUCLEOTIDE SEQUENCE</scope>
</reference>
<dbReference type="EMBL" id="GBXM01028787">
    <property type="protein sequence ID" value="JAH79790.1"/>
    <property type="molecule type" value="Transcribed_RNA"/>
</dbReference>
<proteinExistence type="predicted"/>
<protein>
    <submittedName>
        <fullName evidence="1">Uncharacterized protein</fullName>
    </submittedName>
</protein>
<accession>A0A0E9VR20</accession>
<reference evidence="1" key="1">
    <citation type="submission" date="2014-11" db="EMBL/GenBank/DDBJ databases">
        <authorList>
            <person name="Amaro Gonzalez C."/>
        </authorList>
    </citation>
    <scope>NUCLEOTIDE SEQUENCE</scope>
</reference>
<sequence length="31" mass="3654">MHPAIHFLCNRHLHCQTAQLMQHCVNAFSKH</sequence>
<name>A0A0E9VR20_ANGAN</name>
<evidence type="ECO:0000313" key="1">
    <source>
        <dbReference type="EMBL" id="JAH79790.1"/>
    </source>
</evidence>